<keyword evidence="2" id="KW-0812">Transmembrane</keyword>
<feature type="coiled-coil region" evidence="1">
    <location>
        <begin position="204"/>
        <end position="244"/>
    </location>
</feature>
<comment type="caution">
    <text evidence="3">The sequence shown here is derived from an EMBL/GenBank/DDBJ whole genome shotgun (WGS) entry which is preliminary data.</text>
</comment>
<dbReference type="RefSeq" id="XP_068353096.1">
    <property type="nucleotide sequence ID" value="XM_068509094.1"/>
</dbReference>
<evidence type="ECO:0008006" key="5">
    <source>
        <dbReference type="Google" id="ProtNLM"/>
    </source>
</evidence>
<gene>
    <name evidence="3" type="ORF">TRFO_33470</name>
</gene>
<dbReference type="Proteomes" id="UP000179807">
    <property type="component" value="Unassembled WGS sequence"/>
</dbReference>
<evidence type="ECO:0000256" key="2">
    <source>
        <dbReference type="SAM" id="Phobius"/>
    </source>
</evidence>
<evidence type="ECO:0000313" key="3">
    <source>
        <dbReference type="EMBL" id="OHS99959.1"/>
    </source>
</evidence>
<proteinExistence type="predicted"/>
<keyword evidence="2" id="KW-1133">Transmembrane helix</keyword>
<dbReference type="EMBL" id="MLAK01000978">
    <property type="protein sequence ID" value="OHS99959.1"/>
    <property type="molecule type" value="Genomic_DNA"/>
</dbReference>
<feature type="transmembrane region" description="Helical" evidence="2">
    <location>
        <begin position="58"/>
        <end position="79"/>
    </location>
</feature>
<protein>
    <recommendedName>
        <fullName evidence="5">Transmembrane protein</fullName>
    </recommendedName>
</protein>
<sequence length="297" mass="35178">MSSDFTFTNEEEELSYQVASIMYPYFKRNSNIIMVIQNALLFVSPIKSFIFFFGVNLIFFIFYICHFSIFSHMFIILSIRTIPSEYKTKFLLFINSCFASQSEKEKYFLVQPIPIDHLCCLIAIFYVQLRKFINYYINSVKKAQLFDVAFITVLQFFVFYLIYLMGDSIFVWVTIHAACLVPFILAKRVGFEIFHFPTKIEQRILSLLRRRNEEEEKIEKEEKAQKLAEEEKKAQEEVKRLAEIAMISEETENFDFQDENQKNDHKLKIEIEENPNGEIINGDKHRAIANELCLEIN</sequence>
<feature type="transmembrane region" description="Helical" evidence="2">
    <location>
        <begin position="32"/>
        <end position="52"/>
    </location>
</feature>
<feature type="transmembrane region" description="Helical" evidence="2">
    <location>
        <begin position="169"/>
        <end position="186"/>
    </location>
</feature>
<keyword evidence="1" id="KW-0175">Coiled coil</keyword>
<dbReference type="GeneID" id="94843798"/>
<evidence type="ECO:0000256" key="1">
    <source>
        <dbReference type="SAM" id="Coils"/>
    </source>
</evidence>
<dbReference type="VEuPathDB" id="TrichDB:TRFO_33470"/>
<keyword evidence="2" id="KW-0472">Membrane</keyword>
<feature type="transmembrane region" description="Helical" evidence="2">
    <location>
        <begin position="145"/>
        <end position="163"/>
    </location>
</feature>
<name>A0A1J4JNF2_9EUKA</name>
<keyword evidence="4" id="KW-1185">Reference proteome</keyword>
<organism evidence="3 4">
    <name type="scientific">Tritrichomonas foetus</name>
    <dbReference type="NCBI Taxonomy" id="1144522"/>
    <lineage>
        <taxon>Eukaryota</taxon>
        <taxon>Metamonada</taxon>
        <taxon>Parabasalia</taxon>
        <taxon>Tritrichomonadida</taxon>
        <taxon>Tritrichomonadidae</taxon>
        <taxon>Tritrichomonas</taxon>
    </lineage>
</organism>
<evidence type="ECO:0000313" key="4">
    <source>
        <dbReference type="Proteomes" id="UP000179807"/>
    </source>
</evidence>
<reference evidence="3" key="1">
    <citation type="submission" date="2016-10" db="EMBL/GenBank/DDBJ databases">
        <authorList>
            <person name="Benchimol M."/>
            <person name="Almeida L.G."/>
            <person name="Vasconcelos A.T."/>
            <person name="Perreira-Neves A."/>
            <person name="Rosa I.A."/>
            <person name="Tasca T."/>
            <person name="Bogo M.R."/>
            <person name="de Souza W."/>
        </authorList>
    </citation>
    <scope>NUCLEOTIDE SEQUENCE [LARGE SCALE GENOMIC DNA]</scope>
    <source>
        <strain evidence="3">K</strain>
    </source>
</reference>
<dbReference type="AlphaFoldDB" id="A0A1J4JNF2"/>
<accession>A0A1J4JNF2</accession>